<protein>
    <submittedName>
        <fullName evidence="1">Helicase</fullName>
    </submittedName>
</protein>
<keyword evidence="1" id="KW-0067">ATP-binding</keyword>
<dbReference type="EMBL" id="AJWY01005005">
    <property type="protein sequence ID" value="EKC70809.1"/>
    <property type="molecule type" value="Genomic_DNA"/>
</dbReference>
<dbReference type="PANTHER" id="PTHR41313">
    <property type="entry name" value="ADENINE-SPECIFIC METHYLTRANSFERASE"/>
    <property type="match status" value="1"/>
</dbReference>
<dbReference type="Gene3D" id="3.40.50.150">
    <property type="entry name" value="Vaccinia Virus protein VP39"/>
    <property type="match status" value="1"/>
</dbReference>
<dbReference type="InterPro" id="IPR052933">
    <property type="entry name" value="DNA_Protect_Modify"/>
</dbReference>
<dbReference type="PANTHER" id="PTHR41313:SF1">
    <property type="entry name" value="DNA METHYLASE ADENINE-SPECIFIC DOMAIN-CONTAINING PROTEIN"/>
    <property type="match status" value="1"/>
</dbReference>
<dbReference type="SUPFAM" id="SSF53335">
    <property type="entry name" value="S-adenosyl-L-methionine-dependent methyltransferases"/>
    <property type="match status" value="1"/>
</dbReference>
<proteinExistence type="predicted"/>
<dbReference type="AlphaFoldDB" id="K1TT32"/>
<organism evidence="1">
    <name type="scientific">human gut metagenome</name>
    <dbReference type="NCBI Taxonomy" id="408170"/>
    <lineage>
        <taxon>unclassified sequences</taxon>
        <taxon>metagenomes</taxon>
        <taxon>organismal metagenomes</taxon>
    </lineage>
</organism>
<name>K1TT32_9ZZZZ</name>
<keyword evidence="1" id="KW-0347">Helicase</keyword>
<keyword evidence="1" id="KW-0378">Hydrolase</keyword>
<keyword evidence="1" id="KW-0547">Nucleotide-binding</keyword>
<comment type="caution">
    <text evidence="1">The sequence shown here is derived from an EMBL/GenBank/DDBJ whole genome shotgun (WGS) entry which is preliminary data.</text>
</comment>
<accession>K1TT32</accession>
<gene>
    <name evidence="1" type="ORF">LEA_07594</name>
</gene>
<dbReference type="InterPro" id="IPR029063">
    <property type="entry name" value="SAM-dependent_MTases_sf"/>
</dbReference>
<reference evidence="1" key="1">
    <citation type="journal article" date="2013" name="Environ. Microbiol.">
        <title>Microbiota from the distal guts of lean and obese adolescents exhibit partial functional redundancy besides clear differences in community structure.</title>
        <authorList>
            <person name="Ferrer M."/>
            <person name="Ruiz A."/>
            <person name="Lanza F."/>
            <person name="Haange S.B."/>
            <person name="Oberbach A."/>
            <person name="Till H."/>
            <person name="Bargiela R."/>
            <person name="Campoy C."/>
            <person name="Segura M.T."/>
            <person name="Richter M."/>
            <person name="von Bergen M."/>
            <person name="Seifert J."/>
            <person name="Suarez A."/>
        </authorList>
    </citation>
    <scope>NUCLEOTIDE SEQUENCE</scope>
</reference>
<dbReference type="GO" id="GO:0004386">
    <property type="term" value="F:helicase activity"/>
    <property type="evidence" value="ECO:0007669"/>
    <property type="project" value="UniProtKB-KW"/>
</dbReference>
<evidence type="ECO:0000313" key="1">
    <source>
        <dbReference type="EMBL" id="EKC70809.1"/>
    </source>
</evidence>
<feature type="non-terminal residue" evidence="1">
    <location>
        <position position="1"/>
    </location>
</feature>
<sequence>GTLDKANPTIRKYLAERAELVGAVRLPNTAFKDNAGTEVTADILFLQKRERKIDIEPDWVHLGVTENGIAVNSYLQSIRR</sequence>